<dbReference type="AlphaFoldDB" id="A0A0B7ADJ6"/>
<reference evidence="1" key="1">
    <citation type="submission" date="2014-12" db="EMBL/GenBank/DDBJ databases">
        <title>Insight into the proteome of Arion vulgaris.</title>
        <authorList>
            <person name="Aradska J."/>
            <person name="Bulat T."/>
            <person name="Smidak R."/>
            <person name="Sarate P."/>
            <person name="Gangsoo J."/>
            <person name="Sialana F."/>
            <person name="Bilban M."/>
            <person name="Lubec G."/>
        </authorList>
    </citation>
    <scope>NUCLEOTIDE SEQUENCE</scope>
    <source>
        <tissue evidence="1">Skin</tissue>
    </source>
</reference>
<accession>A0A0B7ADJ6</accession>
<name>A0A0B7ADJ6_9EUPU</name>
<proteinExistence type="predicted"/>
<evidence type="ECO:0000313" key="1">
    <source>
        <dbReference type="EMBL" id="CEK78111.1"/>
    </source>
</evidence>
<dbReference type="EMBL" id="HACG01031246">
    <property type="protein sequence ID" value="CEK78111.1"/>
    <property type="molecule type" value="Transcribed_RNA"/>
</dbReference>
<organism evidence="1">
    <name type="scientific">Arion vulgaris</name>
    <dbReference type="NCBI Taxonomy" id="1028688"/>
    <lineage>
        <taxon>Eukaryota</taxon>
        <taxon>Metazoa</taxon>
        <taxon>Spiralia</taxon>
        <taxon>Lophotrochozoa</taxon>
        <taxon>Mollusca</taxon>
        <taxon>Gastropoda</taxon>
        <taxon>Heterobranchia</taxon>
        <taxon>Euthyneura</taxon>
        <taxon>Panpulmonata</taxon>
        <taxon>Eupulmonata</taxon>
        <taxon>Stylommatophora</taxon>
        <taxon>Helicina</taxon>
        <taxon>Arionoidea</taxon>
        <taxon>Arionidae</taxon>
        <taxon>Arion</taxon>
    </lineage>
</organism>
<protein>
    <submittedName>
        <fullName evidence="1">Uncharacterized protein</fullName>
    </submittedName>
</protein>
<gene>
    <name evidence="1" type="primary">ORF108329</name>
</gene>
<sequence length="60" mass="6550">MEGCFSMQYMVLEQGASKSSISTPKVDFSNPKVVHINPNVVHSNTKVVHSNTQSGPYQAI</sequence>